<dbReference type="SUPFAM" id="SSF69593">
    <property type="entry name" value="Glycerol-3-phosphate (1)-acyltransferase"/>
    <property type="match status" value="1"/>
</dbReference>
<dbReference type="CDD" id="cd07989">
    <property type="entry name" value="LPLAT_AGPAT-like"/>
    <property type="match status" value="1"/>
</dbReference>
<evidence type="ECO:0000256" key="11">
    <source>
        <dbReference type="ARBA" id="ARBA00047906"/>
    </source>
</evidence>
<dbReference type="OrthoDB" id="193467at2759"/>
<keyword evidence="6" id="KW-0443">Lipid metabolism</keyword>
<evidence type="ECO:0000256" key="3">
    <source>
        <dbReference type="ARBA" id="ARBA00022679"/>
    </source>
</evidence>
<dbReference type="FunCoup" id="A0A2T3AVM1">
    <property type="interactions" value="105"/>
</dbReference>
<dbReference type="GO" id="GO:0035965">
    <property type="term" value="P:cardiolipin acyl-chain remodeling"/>
    <property type="evidence" value="ECO:0007669"/>
    <property type="project" value="TreeGrafter"/>
</dbReference>
<dbReference type="Proteomes" id="UP000241818">
    <property type="component" value="Unassembled WGS sequence"/>
</dbReference>
<dbReference type="STRING" id="857342.A0A2T3AVM1"/>
<evidence type="ECO:0000256" key="13">
    <source>
        <dbReference type="SAM" id="MobiDB-lite"/>
    </source>
</evidence>
<comment type="catalytic activity">
    <reaction evidence="11">
        <text>1'-[1,2-diacyl-sn-glycero-3-phospho],3'-[1-acyl-sn-glycero-3-phospho]-glycerol + a 1,2-diacyl-sn-glycero-3-phosphocholine = a cardiolipin + a 1-acyl-sn-glycero-3-phosphocholine</text>
        <dbReference type="Rhea" id="RHEA:33731"/>
        <dbReference type="ChEBI" id="CHEBI:57643"/>
        <dbReference type="ChEBI" id="CHEBI:58168"/>
        <dbReference type="ChEBI" id="CHEBI:62237"/>
        <dbReference type="ChEBI" id="CHEBI:64743"/>
    </reaction>
    <physiologicalReaction direction="left-to-right" evidence="11">
        <dbReference type="Rhea" id="RHEA:33732"/>
    </physiologicalReaction>
    <physiologicalReaction direction="right-to-left" evidence="11">
        <dbReference type="Rhea" id="RHEA:33733"/>
    </physiologicalReaction>
</comment>
<evidence type="ECO:0000313" key="15">
    <source>
        <dbReference type="EMBL" id="PSS12704.1"/>
    </source>
</evidence>
<gene>
    <name evidence="15" type="ORF">M430DRAFT_36761</name>
</gene>
<dbReference type="RefSeq" id="XP_024718702.1">
    <property type="nucleotide sequence ID" value="XM_024866988.1"/>
</dbReference>
<dbReference type="InterPro" id="IPR000872">
    <property type="entry name" value="Tafazzin"/>
</dbReference>
<evidence type="ECO:0000313" key="16">
    <source>
        <dbReference type="Proteomes" id="UP000241818"/>
    </source>
</evidence>
<dbReference type="GO" id="GO:0005741">
    <property type="term" value="C:mitochondrial outer membrane"/>
    <property type="evidence" value="ECO:0007669"/>
    <property type="project" value="UniProtKB-SubCell"/>
</dbReference>
<keyword evidence="4" id="KW-1000">Mitochondrion outer membrane</keyword>
<keyword evidence="8" id="KW-0472">Membrane</keyword>
<evidence type="ECO:0000256" key="5">
    <source>
        <dbReference type="ARBA" id="ARBA00022792"/>
    </source>
</evidence>
<evidence type="ECO:0000256" key="12">
    <source>
        <dbReference type="RuleBase" id="RU365062"/>
    </source>
</evidence>
<evidence type="ECO:0000256" key="8">
    <source>
        <dbReference type="ARBA" id="ARBA00023136"/>
    </source>
</evidence>
<dbReference type="PRINTS" id="PR00979">
    <property type="entry name" value="TAFAZZIN"/>
</dbReference>
<evidence type="ECO:0000256" key="4">
    <source>
        <dbReference type="ARBA" id="ARBA00022787"/>
    </source>
</evidence>
<keyword evidence="16" id="KW-1185">Reference proteome</keyword>
<dbReference type="PANTHER" id="PTHR12497">
    <property type="entry name" value="TAZ PROTEIN TAFAZZIN"/>
    <property type="match status" value="1"/>
</dbReference>
<comment type="similarity">
    <text evidence="2 12">Belongs to the taffazin family.</text>
</comment>
<protein>
    <recommendedName>
        <fullName evidence="12">Tafazzin family protein</fullName>
    </recommendedName>
</protein>
<dbReference type="InParanoid" id="A0A2T3AVM1"/>
<proteinExistence type="inferred from homology"/>
<dbReference type="GO" id="GO:0007007">
    <property type="term" value="P:inner mitochondrial membrane organization"/>
    <property type="evidence" value="ECO:0007669"/>
    <property type="project" value="TreeGrafter"/>
</dbReference>
<dbReference type="EMBL" id="KZ679015">
    <property type="protein sequence ID" value="PSS12704.1"/>
    <property type="molecule type" value="Genomic_DNA"/>
</dbReference>
<dbReference type="GO" id="GO:0005743">
    <property type="term" value="C:mitochondrial inner membrane"/>
    <property type="evidence" value="ECO:0007669"/>
    <property type="project" value="UniProtKB-SubCell"/>
</dbReference>
<dbReference type="GO" id="GO:0047184">
    <property type="term" value="F:1-acylglycerophosphocholine O-acyltransferase activity"/>
    <property type="evidence" value="ECO:0007669"/>
    <property type="project" value="TreeGrafter"/>
</dbReference>
<keyword evidence="3" id="KW-0808">Transferase</keyword>
<dbReference type="PANTHER" id="PTHR12497:SF0">
    <property type="entry name" value="TAFAZZIN"/>
    <property type="match status" value="1"/>
</dbReference>
<keyword evidence="5" id="KW-0999">Mitochondrion inner membrane</keyword>
<name>A0A2T3AVM1_AMORE</name>
<evidence type="ECO:0000256" key="2">
    <source>
        <dbReference type="ARBA" id="ARBA00010524"/>
    </source>
</evidence>
<comment type="subcellular location">
    <subcellularLocation>
        <location evidence="1">Mitochondrion inner membrane</location>
        <topology evidence="1">Peripheral membrane protein</topology>
        <orientation evidence="1">Intermembrane side</orientation>
    </subcellularLocation>
    <subcellularLocation>
        <location evidence="10">Mitochondrion outer membrane</location>
        <topology evidence="10">Peripheral membrane protein</topology>
        <orientation evidence="10">Intermembrane side</orientation>
    </subcellularLocation>
</comment>
<feature type="domain" description="Phospholipid/glycerol acyltransferase" evidence="14">
    <location>
        <begin position="70"/>
        <end position="255"/>
    </location>
</feature>
<evidence type="ECO:0000256" key="7">
    <source>
        <dbReference type="ARBA" id="ARBA00023128"/>
    </source>
</evidence>
<evidence type="ECO:0000259" key="14">
    <source>
        <dbReference type="SMART" id="SM00563"/>
    </source>
</evidence>
<sequence>MRDGAMSTSNPPPERPSLPWRFSSALIMGLTGSLSQAFLYGLNYMEVIGLDRFLETLEKRKDVEGRERGLITVSNHVSVMDDPLMWGVLPLSYAFSPSNLRWSLGSYDICFQNKALSLFFTLGQVLPTHRGAYSPIHGGLFQPTISQAIRLLSSQPFSKTPEPEPTPHPSMSPRSPDIIDPFSANALTYTTNGIDVFPAPSAYLSRRHSWVHIFPEGRVHQHPAKSLRYFKWGVSRLILESEPLPEIVPIFIDGHQDLMHEDRGWPRFIPRTGKKIRIAFGEKVDGEKIFGDLRERWKRLVRLQQEALIKRGVWE</sequence>
<evidence type="ECO:0000256" key="10">
    <source>
        <dbReference type="ARBA" id="ARBA00024323"/>
    </source>
</evidence>
<dbReference type="GeneID" id="36575069"/>
<organism evidence="15 16">
    <name type="scientific">Amorphotheca resinae ATCC 22711</name>
    <dbReference type="NCBI Taxonomy" id="857342"/>
    <lineage>
        <taxon>Eukaryota</taxon>
        <taxon>Fungi</taxon>
        <taxon>Dikarya</taxon>
        <taxon>Ascomycota</taxon>
        <taxon>Pezizomycotina</taxon>
        <taxon>Leotiomycetes</taxon>
        <taxon>Helotiales</taxon>
        <taxon>Amorphothecaceae</taxon>
        <taxon>Amorphotheca</taxon>
    </lineage>
</organism>
<evidence type="ECO:0000256" key="1">
    <source>
        <dbReference type="ARBA" id="ARBA00004137"/>
    </source>
</evidence>
<accession>A0A2T3AVM1</accession>
<feature type="region of interest" description="Disordered" evidence="13">
    <location>
        <begin position="156"/>
        <end position="175"/>
    </location>
</feature>
<dbReference type="AlphaFoldDB" id="A0A2T3AVM1"/>
<dbReference type="InterPro" id="IPR002123">
    <property type="entry name" value="Plipid/glycerol_acylTrfase"/>
</dbReference>
<keyword evidence="7" id="KW-0496">Mitochondrion</keyword>
<keyword evidence="9" id="KW-0012">Acyltransferase</keyword>
<evidence type="ECO:0000256" key="6">
    <source>
        <dbReference type="ARBA" id="ARBA00023098"/>
    </source>
</evidence>
<evidence type="ECO:0000256" key="9">
    <source>
        <dbReference type="ARBA" id="ARBA00023315"/>
    </source>
</evidence>
<dbReference type="SMART" id="SM00563">
    <property type="entry name" value="PlsC"/>
    <property type="match status" value="1"/>
</dbReference>
<reference evidence="15 16" key="1">
    <citation type="journal article" date="2018" name="New Phytol.">
        <title>Comparative genomics and transcriptomics depict ericoid mycorrhizal fungi as versatile saprotrophs and plant mutualists.</title>
        <authorList>
            <person name="Martino E."/>
            <person name="Morin E."/>
            <person name="Grelet G.A."/>
            <person name="Kuo A."/>
            <person name="Kohler A."/>
            <person name="Daghino S."/>
            <person name="Barry K.W."/>
            <person name="Cichocki N."/>
            <person name="Clum A."/>
            <person name="Dockter R.B."/>
            <person name="Hainaut M."/>
            <person name="Kuo R.C."/>
            <person name="LaButti K."/>
            <person name="Lindahl B.D."/>
            <person name="Lindquist E.A."/>
            <person name="Lipzen A."/>
            <person name="Khouja H.R."/>
            <person name="Magnuson J."/>
            <person name="Murat C."/>
            <person name="Ohm R.A."/>
            <person name="Singer S.W."/>
            <person name="Spatafora J.W."/>
            <person name="Wang M."/>
            <person name="Veneault-Fourrey C."/>
            <person name="Henrissat B."/>
            <person name="Grigoriev I.V."/>
            <person name="Martin F.M."/>
            <person name="Perotto S."/>
        </authorList>
    </citation>
    <scope>NUCLEOTIDE SEQUENCE [LARGE SCALE GENOMIC DNA]</scope>
    <source>
        <strain evidence="15 16">ATCC 22711</strain>
    </source>
</reference>